<keyword evidence="1" id="KW-0719">Serine esterase</keyword>
<evidence type="ECO:0000256" key="3">
    <source>
        <dbReference type="ARBA" id="ARBA00022801"/>
    </source>
</evidence>
<dbReference type="SUPFAM" id="SSF53474">
    <property type="entry name" value="alpha/beta-Hydrolases"/>
    <property type="match status" value="1"/>
</dbReference>
<dbReference type="Pfam" id="PF22244">
    <property type="entry name" value="GCE_fung"/>
    <property type="match status" value="1"/>
</dbReference>
<evidence type="ECO:0000313" key="7">
    <source>
        <dbReference type="Proteomes" id="UP000242687"/>
    </source>
</evidence>
<proteinExistence type="predicted"/>
<dbReference type="EMBL" id="PGFJ01000001">
    <property type="protein sequence ID" value="PJJ83450.1"/>
    <property type="molecule type" value="Genomic_DNA"/>
</dbReference>
<dbReference type="Gene3D" id="3.40.50.1820">
    <property type="entry name" value="alpha/beta hydrolase"/>
    <property type="match status" value="1"/>
</dbReference>
<feature type="region of interest" description="Disordered" evidence="4">
    <location>
        <begin position="42"/>
        <end position="63"/>
    </location>
</feature>
<feature type="domain" description="4-O-methyl-glucuronoyl methylesterase-like" evidence="5">
    <location>
        <begin position="308"/>
        <end position="470"/>
    </location>
</feature>
<dbReference type="GO" id="GO:0052689">
    <property type="term" value="F:carboxylic ester hydrolase activity"/>
    <property type="evidence" value="ECO:0007669"/>
    <property type="project" value="UniProtKB-KW"/>
</dbReference>
<dbReference type="InterPro" id="IPR029058">
    <property type="entry name" value="AB_hydrolase_fold"/>
</dbReference>
<evidence type="ECO:0000259" key="5">
    <source>
        <dbReference type="Pfam" id="PF22244"/>
    </source>
</evidence>
<dbReference type="AlphaFoldDB" id="A0A2H9VRK5"/>
<evidence type="ECO:0000313" key="6">
    <source>
        <dbReference type="EMBL" id="PJJ83450.1"/>
    </source>
</evidence>
<comment type="caution">
    <text evidence="6">The sequence shown here is derived from an EMBL/GenBank/DDBJ whole genome shotgun (WGS) entry which is preliminary data.</text>
</comment>
<evidence type="ECO:0000256" key="4">
    <source>
        <dbReference type="SAM" id="MobiDB-lite"/>
    </source>
</evidence>
<keyword evidence="7" id="KW-1185">Reference proteome</keyword>
<keyword evidence="2" id="KW-0732">Signal</keyword>
<evidence type="ECO:0000256" key="2">
    <source>
        <dbReference type="ARBA" id="ARBA00022729"/>
    </source>
</evidence>
<dbReference type="InterPro" id="IPR054579">
    <property type="entry name" value="GCE-like_dom"/>
</dbReference>
<evidence type="ECO:0000256" key="1">
    <source>
        <dbReference type="ARBA" id="ARBA00022487"/>
    </source>
</evidence>
<keyword evidence="3" id="KW-0378">Hydrolase</keyword>
<organism evidence="6 7">
    <name type="scientific">Mucilaginibacter auburnensis</name>
    <dbReference type="NCBI Taxonomy" id="1457233"/>
    <lineage>
        <taxon>Bacteria</taxon>
        <taxon>Pseudomonadati</taxon>
        <taxon>Bacteroidota</taxon>
        <taxon>Sphingobacteriia</taxon>
        <taxon>Sphingobacteriales</taxon>
        <taxon>Sphingobacteriaceae</taxon>
        <taxon>Mucilaginibacter</taxon>
    </lineage>
</organism>
<name>A0A2H9VRK5_9SPHI</name>
<gene>
    <name evidence="6" type="ORF">CLV57_0432</name>
</gene>
<reference evidence="6 7" key="1">
    <citation type="submission" date="2017-11" db="EMBL/GenBank/DDBJ databases">
        <title>Genomic Encyclopedia of Archaeal and Bacterial Type Strains, Phase II (KMG-II): From Individual Species to Whole Genera.</title>
        <authorList>
            <person name="Goeker M."/>
        </authorList>
    </citation>
    <scope>NUCLEOTIDE SEQUENCE [LARGE SCALE GENOMIC DNA]</scope>
    <source>
        <strain evidence="6 7">DSM 28175</strain>
    </source>
</reference>
<sequence length="536" mass="57386">MLGLLMLASTAAMAQTGNPPMVTFTAQEDHKNMMEQLGIKALRPGPSGNESAPNHANYDEALANPYPNLPDVLTLKNGKKVTTPEQWWNQRRPEIVEDFEREVIGRVPKNMPKINWQVKLVDKEMVNRIPVIAKQIIGHVDNSAYPQIDVNIEMTLVVPTNVKGPVPVLMMFGMPGLPAPSAPTAAEVTRLNAALKDLLIKSDPSLKTILDEHPAWQPVTLPAVQSAFGLGGGAPGGRPGAPAAPAAGPVDVPGIAGVNNDPSSTQQLLAAGWGYCTISTASIQADNGAGLTRGIIGLVNKGQPRKPEDWGALRAWAWGAGRALDYLEAKEPAVDAKKVGIEGVSRYGKAALIALAFEPKFNMALVGSSGEGGAKLHRRNFGEAVESLTGTGEFHWMAGNFMKYGASDAKFGAKTPGDIPVDSHMLIALCAPRLTFISYGIPEQGDAKWLDQQGSYMATVAAGPVFKLLGKKDLGVSNDYNKEKMPPVNTPMLDGDLAWRQHDQGHQDQANMKWFIKWADQKMGRPAATPAVQAGR</sequence>
<accession>A0A2H9VRK5</accession>
<protein>
    <recommendedName>
        <fullName evidence="5">4-O-methyl-glucuronoyl methylesterase-like domain-containing protein</fullName>
    </recommendedName>
</protein>
<dbReference type="Proteomes" id="UP000242687">
    <property type="component" value="Unassembled WGS sequence"/>
</dbReference>